<evidence type="ECO:0000313" key="2">
    <source>
        <dbReference type="WBParaSite" id="PSU_v2.g3710.t1"/>
    </source>
</evidence>
<dbReference type="Proteomes" id="UP000887577">
    <property type="component" value="Unplaced"/>
</dbReference>
<evidence type="ECO:0000313" key="1">
    <source>
        <dbReference type="Proteomes" id="UP000887577"/>
    </source>
</evidence>
<protein>
    <submittedName>
        <fullName evidence="2">Uncharacterized protein</fullName>
    </submittedName>
</protein>
<reference evidence="2" key="1">
    <citation type="submission" date="2022-11" db="UniProtKB">
        <authorList>
            <consortium name="WormBaseParasite"/>
        </authorList>
    </citation>
    <scope>IDENTIFICATION</scope>
</reference>
<name>A0A914YVM4_9BILA</name>
<organism evidence="1 2">
    <name type="scientific">Panagrolaimus superbus</name>
    <dbReference type="NCBI Taxonomy" id="310955"/>
    <lineage>
        <taxon>Eukaryota</taxon>
        <taxon>Metazoa</taxon>
        <taxon>Ecdysozoa</taxon>
        <taxon>Nematoda</taxon>
        <taxon>Chromadorea</taxon>
        <taxon>Rhabditida</taxon>
        <taxon>Tylenchina</taxon>
        <taxon>Panagrolaimomorpha</taxon>
        <taxon>Panagrolaimoidea</taxon>
        <taxon>Panagrolaimidae</taxon>
        <taxon>Panagrolaimus</taxon>
    </lineage>
</organism>
<accession>A0A914YVM4</accession>
<keyword evidence="1" id="KW-1185">Reference proteome</keyword>
<proteinExistence type="predicted"/>
<sequence length="103" mass="11694">MKAQLDDAIEKNKELIKKNDVTLMQLETQLIEALRYADKAQEVACAENIDKVHDPTVRKKDMLPRMQLKGLEENAVNTFHESAGNENDGKVVQVNNENVDLVF</sequence>
<dbReference type="AlphaFoldDB" id="A0A914YVM4"/>
<dbReference type="WBParaSite" id="PSU_v2.g3710.t1">
    <property type="protein sequence ID" value="PSU_v2.g3710.t1"/>
    <property type="gene ID" value="PSU_v2.g3710"/>
</dbReference>